<feature type="compositionally biased region" description="Basic and acidic residues" evidence="1">
    <location>
        <begin position="151"/>
        <end position="163"/>
    </location>
</feature>
<feature type="compositionally biased region" description="Basic and acidic residues" evidence="1">
    <location>
        <begin position="1"/>
        <end position="12"/>
    </location>
</feature>
<name>A0A545VFZ9_9HYPO</name>
<sequence length="234" mass="26116">MRRRTEDAEKKEGKAKKERGKSKGKKGPTKLDGYRLGCAGVPACVCGRVSARFWGSREEKKRGDRRTGIVRVGGYVGVGEQTRLCGIGGTGILVVTHKEVEVPAYLPTDSERSIIKYMQITPYSVDIHSFIWGRSPRQRLPPQLPEATRYLPKDYLPETDGQKRQKKKERGQSPLGKSDDTWKRKDVGENNLGQDGWLDDTTLPWYTYLVVVPQKVVNSPGAPQSGRDAGLTKC</sequence>
<dbReference type="Proteomes" id="UP000315783">
    <property type="component" value="Unassembled WGS sequence"/>
</dbReference>
<feature type="region of interest" description="Disordered" evidence="1">
    <location>
        <begin position="142"/>
        <end position="194"/>
    </location>
</feature>
<gene>
    <name evidence="2" type="ORF">IF1G_00573</name>
</gene>
<protein>
    <submittedName>
        <fullName evidence="2">Uncharacterized protein</fullName>
    </submittedName>
</protein>
<evidence type="ECO:0000313" key="2">
    <source>
        <dbReference type="EMBL" id="TQW00642.1"/>
    </source>
</evidence>
<dbReference type="AlphaFoldDB" id="A0A545VFZ9"/>
<feature type="compositionally biased region" description="Basic and acidic residues" evidence="1">
    <location>
        <begin position="177"/>
        <end position="188"/>
    </location>
</feature>
<feature type="compositionally biased region" description="Basic residues" evidence="1">
    <location>
        <begin position="13"/>
        <end position="28"/>
    </location>
</feature>
<keyword evidence="3" id="KW-1185">Reference proteome</keyword>
<evidence type="ECO:0000256" key="1">
    <source>
        <dbReference type="SAM" id="MobiDB-lite"/>
    </source>
</evidence>
<evidence type="ECO:0000313" key="3">
    <source>
        <dbReference type="Proteomes" id="UP000315783"/>
    </source>
</evidence>
<reference evidence="2 3" key="1">
    <citation type="journal article" date="2019" name="Appl. Microbiol. Biotechnol.">
        <title>Genome sequence of Isaria javanica and comparative genome analysis insights into family S53 peptidase evolution in fungal entomopathogens.</title>
        <authorList>
            <person name="Lin R."/>
            <person name="Zhang X."/>
            <person name="Xin B."/>
            <person name="Zou M."/>
            <person name="Gao Y."/>
            <person name="Qin F."/>
            <person name="Hu Q."/>
            <person name="Xie B."/>
            <person name="Cheng X."/>
        </authorList>
    </citation>
    <scope>NUCLEOTIDE SEQUENCE [LARGE SCALE GENOMIC DNA]</scope>
    <source>
        <strain evidence="2 3">IJ1G</strain>
    </source>
</reference>
<accession>A0A545VFZ9</accession>
<organism evidence="2 3">
    <name type="scientific">Cordyceps javanica</name>
    <dbReference type="NCBI Taxonomy" id="43265"/>
    <lineage>
        <taxon>Eukaryota</taxon>
        <taxon>Fungi</taxon>
        <taxon>Dikarya</taxon>
        <taxon>Ascomycota</taxon>
        <taxon>Pezizomycotina</taxon>
        <taxon>Sordariomycetes</taxon>
        <taxon>Hypocreomycetidae</taxon>
        <taxon>Hypocreales</taxon>
        <taxon>Cordycipitaceae</taxon>
        <taxon>Cordyceps</taxon>
    </lineage>
</organism>
<feature type="region of interest" description="Disordered" evidence="1">
    <location>
        <begin position="1"/>
        <end position="30"/>
    </location>
</feature>
<dbReference type="EMBL" id="SPUK01000001">
    <property type="protein sequence ID" value="TQW00642.1"/>
    <property type="molecule type" value="Genomic_DNA"/>
</dbReference>
<proteinExistence type="predicted"/>
<comment type="caution">
    <text evidence="2">The sequence shown here is derived from an EMBL/GenBank/DDBJ whole genome shotgun (WGS) entry which is preliminary data.</text>
</comment>